<dbReference type="AlphaFoldDB" id="A0A9P0GHX5"/>
<evidence type="ECO:0000256" key="1">
    <source>
        <dbReference type="SAM" id="MobiDB-lite"/>
    </source>
</evidence>
<evidence type="ECO:0000313" key="2">
    <source>
        <dbReference type="EMBL" id="CAH1110390.1"/>
    </source>
</evidence>
<keyword evidence="3" id="KW-1185">Reference proteome</keyword>
<evidence type="ECO:0000313" key="3">
    <source>
        <dbReference type="Proteomes" id="UP001153636"/>
    </source>
</evidence>
<gene>
    <name evidence="2" type="ORF">PSYICH_LOCUS10761</name>
</gene>
<proteinExistence type="predicted"/>
<sequence length="173" mass="19388">MSGVNGGKPPDPPPLKHSEEILNEDTAMDISTDQEVKVNKNNSQIDQNAHVSNSIFSNIPKESQGTKENSTTVNADKDRAIKTRPEFLYGKFDLGPFHIYIENNLVEFKGKLNALRIGDIILSTFPELDNLIVSIDSSIDSIGRNRIRIKLKDYKSANFLIKNKKSNIFLKNS</sequence>
<feature type="region of interest" description="Disordered" evidence="1">
    <location>
        <begin position="1"/>
        <end position="20"/>
    </location>
</feature>
<accession>A0A9P0GHX5</accession>
<protein>
    <submittedName>
        <fullName evidence="2">Uncharacterized protein</fullName>
    </submittedName>
</protein>
<reference evidence="2" key="1">
    <citation type="submission" date="2022-01" db="EMBL/GenBank/DDBJ databases">
        <authorList>
            <person name="King R."/>
        </authorList>
    </citation>
    <scope>NUCLEOTIDE SEQUENCE</scope>
</reference>
<name>A0A9P0GHX5_9CUCU</name>
<dbReference type="EMBL" id="OV651817">
    <property type="protein sequence ID" value="CAH1110390.1"/>
    <property type="molecule type" value="Genomic_DNA"/>
</dbReference>
<organism evidence="2 3">
    <name type="scientific">Psylliodes chrysocephalus</name>
    <dbReference type="NCBI Taxonomy" id="3402493"/>
    <lineage>
        <taxon>Eukaryota</taxon>
        <taxon>Metazoa</taxon>
        <taxon>Ecdysozoa</taxon>
        <taxon>Arthropoda</taxon>
        <taxon>Hexapoda</taxon>
        <taxon>Insecta</taxon>
        <taxon>Pterygota</taxon>
        <taxon>Neoptera</taxon>
        <taxon>Endopterygota</taxon>
        <taxon>Coleoptera</taxon>
        <taxon>Polyphaga</taxon>
        <taxon>Cucujiformia</taxon>
        <taxon>Chrysomeloidea</taxon>
        <taxon>Chrysomelidae</taxon>
        <taxon>Galerucinae</taxon>
        <taxon>Alticini</taxon>
        <taxon>Psylliodes</taxon>
    </lineage>
</organism>
<dbReference type="OrthoDB" id="6771143at2759"/>
<dbReference type="Proteomes" id="UP001153636">
    <property type="component" value="Chromosome 5"/>
</dbReference>